<organism evidence="2 3">
    <name type="scientific">Puccinia coronata f. sp. avenae</name>
    <dbReference type="NCBI Taxonomy" id="200324"/>
    <lineage>
        <taxon>Eukaryota</taxon>
        <taxon>Fungi</taxon>
        <taxon>Dikarya</taxon>
        <taxon>Basidiomycota</taxon>
        <taxon>Pucciniomycotina</taxon>
        <taxon>Pucciniomycetes</taxon>
        <taxon>Pucciniales</taxon>
        <taxon>Pucciniaceae</taxon>
        <taxon>Puccinia</taxon>
    </lineage>
</organism>
<name>A0A2N5TSD8_9BASI</name>
<dbReference type="EMBL" id="PGCI01000366">
    <property type="protein sequence ID" value="PLW28410.1"/>
    <property type="molecule type" value="Genomic_DNA"/>
</dbReference>
<accession>A0A2N5TSD8</accession>
<evidence type="ECO:0000259" key="1">
    <source>
        <dbReference type="Pfam" id="PF20515"/>
    </source>
</evidence>
<evidence type="ECO:0000313" key="3">
    <source>
        <dbReference type="Proteomes" id="UP000235392"/>
    </source>
</evidence>
<feature type="domain" description="Tet-like 2OG-Fe(II) oxygenase" evidence="1">
    <location>
        <begin position="155"/>
        <end position="313"/>
    </location>
</feature>
<dbReference type="Proteomes" id="UP000235392">
    <property type="component" value="Unassembled WGS sequence"/>
</dbReference>
<protein>
    <recommendedName>
        <fullName evidence="1">Tet-like 2OG-Fe(II) oxygenase domain-containing protein</fullName>
    </recommendedName>
</protein>
<proteinExistence type="predicted"/>
<dbReference type="InterPro" id="IPR046798">
    <property type="entry name" value="2OG-FeII_Oxy_6"/>
</dbReference>
<dbReference type="AlphaFoldDB" id="A0A2N5TSD8"/>
<gene>
    <name evidence="2" type="ORF">PCASD_19589</name>
</gene>
<dbReference type="Pfam" id="PF20515">
    <property type="entry name" value="2OG-FeII_Oxy_6"/>
    <property type="match status" value="1"/>
</dbReference>
<comment type="caution">
    <text evidence="2">The sequence shown here is derived from an EMBL/GenBank/DDBJ whole genome shotgun (WGS) entry which is preliminary data.</text>
</comment>
<sequence length="334" mass="38348">MLTLSECLNLIREARAIFSVSRDGRMSIKTLTEIHEANQKRKWNEGKKLKVHAEDAKAFTSMFTSDVASMYCRYKPLDVYPVRIAKDKTPEAIRATHPTAEEFKAGEEMILDEKKFKLISHGRLVLYEIDPTDKKKKNFIAYIHFTRSDQLSELEKYEYNFVTEFLHKSKDFVRNVLSKKIFRGKMWTIGWRKSQESGELIGRYVDADGIVKYATQFLDNIIDGITSSDIIHNMFFSIADLAVESANKLLKSLNMPAFQDPNLKPSPSENNFASNLAFTQNEFSNRPHHDKDDSKTAFLLLCNTNRHTGTLSLGYLMQPDFDISPITINLLTPI</sequence>
<evidence type="ECO:0000313" key="2">
    <source>
        <dbReference type="EMBL" id="PLW28410.1"/>
    </source>
</evidence>
<reference evidence="2 3" key="1">
    <citation type="submission" date="2017-11" db="EMBL/GenBank/DDBJ databases">
        <title>De novo assembly and phasing of dikaryotic genomes from two isolates of Puccinia coronata f. sp. avenae, the causal agent of oat crown rust.</title>
        <authorList>
            <person name="Miller M.E."/>
            <person name="Zhang Y."/>
            <person name="Omidvar V."/>
            <person name="Sperschneider J."/>
            <person name="Schwessinger B."/>
            <person name="Raley C."/>
            <person name="Palmer J.M."/>
            <person name="Garnica D."/>
            <person name="Upadhyaya N."/>
            <person name="Rathjen J."/>
            <person name="Taylor J.M."/>
            <person name="Park R.F."/>
            <person name="Dodds P.N."/>
            <person name="Hirsch C.D."/>
            <person name="Kianian S.F."/>
            <person name="Figueroa M."/>
        </authorList>
    </citation>
    <scope>NUCLEOTIDE SEQUENCE [LARGE SCALE GENOMIC DNA]</scope>
    <source>
        <strain evidence="2">12SD80</strain>
    </source>
</reference>